<keyword evidence="1" id="KW-0238">DNA-binding</keyword>
<evidence type="ECO:0000313" key="4">
    <source>
        <dbReference type="EMBL" id="GFT91667.1"/>
    </source>
</evidence>
<gene>
    <name evidence="4" type="primary">wCauA_05490</name>
    <name evidence="4" type="ORF">NPIL_553251</name>
</gene>
<dbReference type="Proteomes" id="UP000887013">
    <property type="component" value="Unassembled WGS sequence"/>
</dbReference>
<reference evidence="4" key="1">
    <citation type="submission" date="2020-08" db="EMBL/GenBank/DDBJ databases">
        <title>Multicomponent nature underlies the extraordinary mechanical properties of spider dragline silk.</title>
        <authorList>
            <person name="Kono N."/>
            <person name="Nakamura H."/>
            <person name="Mori M."/>
            <person name="Yoshida Y."/>
            <person name="Ohtoshi R."/>
            <person name="Malay A.D."/>
            <person name="Moran D.A.P."/>
            <person name="Tomita M."/>
            <person name="Numata K."/>
            <person name="Arakawa K."/>
        </authorList>
    </citation>
    <scope>NUCLEOTIDE SEQUENCE</scope>
</reference>
<dbReference type="CDD" id="cd00093">
    <property type="entry name" value="HTH_XRE"/>
    <property type="match status" value="1"/>
</dbReference>
<keyword evidence="2" id="KW-0175">Coiled coil</keyword>
<sequence length="194" mass="22639">MARNMVKAGFSVDIIYRVTGLSVDKYDNKWVKRQQEGREIKKWRIIRGYTQEDLAKKLGIDRSQIYDYERGNRTILSEMLWEIGRALSVYAEDLMHEPTEKDYYEDKGSKEENEPLTWARESKKIENQEPRDELEILVEFLSKRKQIYKKKIEKAEATKVANNLFILGISIDVIFQITGLSSEEIGSSLFSTSA</sequence>
<dbReference type="Gene3D" id="1.10.260.40">
    <property type="entry name" value="lambda repressor-like DNA-binding domains"/>
    <property type="match status" value="1"/>
</dbReference>
<feature type="coiled-coil region" evidence="2">
    <location>
        <begin position="131"/>
        <end position="158"/>
    </location>
</feature>
<evidence type="ECO:0000259" key="3">
    <source>
        <dbReference type="PROSITE" id="PS50943"/>
    </source>
</evidence>
<feature type="domain" description="HTH cro/C1-type" evidence="3">
    <location>
        <begin position="40"/>
        <end position="94"/>
    </location>
</feature>
<dbReference type="SUPFAM" id="SSF47413">
    <property type="entry name" value="lambda repressor-like DNA-binding domains"/>
    <property type="match status" value="1"/>
</dbReference>
<dbReference type="InterPro" id="IPR001387">
    <property type="entry name" value="Cro/C1-type_HTH"/>
</dbReference>
<organism evidence="4 5">
    <name type="scientific">Nephila pilipes</name>
    <name type="common">Giant wood spider</name>
    <name type="synonym">Nephila maculata</name>
    <dbReference type="NCBI Taxonomy" id="299642"/>
    <lineage>
        <taxon>Eukaryota</taxon>
        <taxon>Metazoa</taxon>
        <taxon>Ecdysozoa</taxon>
        <taxon>Arthropoda</taxon>
        <taxon>Chelicerata</taxon>
        <taxon>Arachnida</taxon>
        <taxon>Araneae</taxon>
        <taxon>Araneomorphae</taxon>
        <taxon>Entelegynae</taxon>
        <taxon>Araneoidea</taxon>
        <taxon>Nephilidae</taxon>
        <taxon>Nephila</taxon>
    </lineage>
</organism>
<dbReference type="PANTHER" id="PTHR46797">
    <property type="entry name" value="HTH-TYPE TRANSCRIPTIONAL REGULATOR"/>
    <property type="match status" value="1"/>
</dbReference>
<dbReference type="AlphaFoldDB" id="A0A8X6PZH8"/>
<dbReference type="InterPro" id="IPR010982">
    <property type="entry name" value="Lambda_DNA-bd_dom_sf"/>
</dbReference>
<dbReference type="PROSITE" id="PS50943">
    <property type="entry name" value="HTH_CROC1"/>
    <property type="match status" value="1"/>
</dbReference>
<dbReference type="GO" id="GO:0005829">
    <property type="term" value="C:cytosol"/>
    <property type="evidence" value="ECO:0007669"/>
    <property type="project" value="TreeGrafter"/>
</dbReference>
<proteinExistence type="predicted"/>
<dbReference type="Pfam" id="PF01381">
    <property type="entry name" value="HTH_3"/>
    <property type="match status" value="1"/>
</dbReference>
<dbReference type="InterPro" id="IPR050807">
    <property type="entry name" value="TransReg_Diox_bact_type"/>
</dbReference>
<keyword evidence="5" id="KW-1185">Reference proteome</keyword>
<evidence type="ECO:0000256" key="2">
    <source>
        <dbReference type="SAM" id="Coils"/>
    </source>
</evidence>
<evidence type="ECO:0000256" key="1">
    <source>
        <dbReference type="ARBA" id="ARBA00023125"/>
    </source>
</evidence>
<evidence type="ECO:0000313" key="5">
    <source>
        <dbReference type="Proteomes" id="UP000887013"/>
    </source>
</evidence>
<name>A0A8X6PZH8_NEPPI</name>
<dbReference type="EMBL" id="BMAW01120970">
    <property type="protein sequence ID" value="GFT91667.1"/>
    <property type="molecule type" value="Genomic_DNA"/>
</dbReference>
<dbReference type="GO" id="GO:0003677">
    <property type="term" value="F:DNA binding"/>
    <property type="evidence" value="ECO:0007669"/>
    <property type="project" value="UniProtKB-KW"/>
</dbReference>
<dbReference type="PANTHER" id="PTHR46797:SF1">
    <property type="entry name" value="METHYLPHOSPHONATE SYNTHASE"/>
    <property type="match status" value="1"/>
</dbReference>
<dbReference type="OrthoDB" id="7307616at2759"/>
<accession>A0A8X6PZH8</accession>
<dbReference type="GO" id="GO:0003700">
    <property type="term" value="F:DNA-binding transcription factor activity"/>
    <property type="evidence" value="ECO:0007669"/>
    <property type="project" value="TreeGrafter"/>
</dbReference>
<protein>
    <submittedName>
        <fullName evidence="4">Helix-turn-helix transcriptional regulator</fullName>
    </submittedName>
</protein>
<dbReference type="SMART" id="SM00530">
    <property type="entry name" value="HTH_XRE"/>
    <property type="match status" value="1"/>
</dbReference>
<comment type="caution">
    <text evidence="4">The sequence shown here is derived from an EMBL/GenBank/DDBJ whole genome shotgun (WGS) entry which is preliminary data.</text>
</comment>